<proteinExistence type="predicted"/>
<accession>A0ABV6YLQ1</accession>
<evidence type="ECO:0000313" key="1">
    <source>
        <dbReference type="EMBL" id="MFC1573255.1"/>
    </source>
</evidence>
<organism evidence="1 2">
    <name type="scientific">Eiseniibacteriota bacterium</name>
    <dbReference type="NCBI Taxonomy" id="2212470"/>
    <lineage>
        <taxon>Bacteria</taxon>
        <taxon>Candidatus Eiseniibacteriota</taxon>
    </lineage>
</organism>
<name>A0ABV6YLQ1_UNCEI</name>
<gene>
    <name evidence="1" type="ORF">ACFL6M_06620</name>
</gene>
<reference evidence="1 2" key="1">
    <citation type="submission" date="2024-09" db="EMBL/GenBank/DDBJ databases">
        <authorList>
            <person name="D'Angelo T."/>
        </authorList>
    </citation>
    <scope>NUCLEOTIDE SEQUENCE [LARGE SCALE GENOMIC DNA]</scope>
    <source>
        <strain evidence="1">SAG AM-320-E07</strain>
    </source>
</reference>
<keyword evidence="2" id="KW-1185">Reference proteome</keyword>
<evidence type="ECO:0000313" key="2">
    <source>
        <dbReference type="Proteomes" id="UP001593833"/>
    </source>
</evidence>
<comment type="caution">
    <text evidence="1">The sequence shown here is derived from an EMBL/GenBank/DDBJ whole genome shotgun (WGS) entry which is preliminary data.</text>
</comment>
<protein>
    <submittedName>
        <fullName evidence="1">Uncharacterized protein</fullName>
    </submittedName>
</protein>
<dbReference type="EMBL" id="JBHPKH010000104">
    <property type="protein sequence ID" value="MFC1573255.1"/>
    <property type="molecule type" value="Genomic_DNA"/>
</dbReference>
<dbReference type="Proteomes" id="UP001593833">
    <property type="component" value="Unassembled WGS sequence"/>
</dbReference>
<sequence>MKMQPGGGEIRREGIRAQTRRAAKLPLGCLAPEFKMVQDRHPWNE</sequence>